<dbReference type="EMBL" id="JAFKCV010000113">
    <property type="protein sequence ID" value="MBN7827866.1"/>
    <property type="molecule type" value="Genomic_DNA"/>
</dbReference>
<dbReference type="Pfam" id="PF00593">
    <property type="entry name" value="TonB_dep_Rec_b-barrel"/>
    <property type="match status" value="1"/>
</dbReference>
<evidence type="ECO:0000256" key="11">
    <source>
        <dbReference type="ARBA" id="ARBA00023237"/>
    </source>
</evidence>
<feature type="non-terminal residue" evidence="14">
    <location>
        <position position="1"/>
    </location>
</feature>
<evidence type="ECO:0000256" key="1">
    <source>
        <dbReference type="ARBA" id="ARBA00004571"/>
    </source>
</evidence>
<evidence type="ECO:0000256" key="12">
    <source>
        <dbReference type="PROSITE-ProRule" id="PRU01360"/>
    </source>
</evidence>
<evidence type="ECO:0000256" key="2">
    <source>
        <dbReference type="ARBA" id="ARBA00022448"/>
    </source>
</evidence>
<feature type="domain" description="TonB-dependent receptor-like beta-barrel" evidence="13">
    <location>
        <begin position="5"/>
        <end position="135"/>
    </location>
</feature>
<dbReference type="RefSeq" id="WP_206575947.1">
    <property type="nucleotide sequence ID" value="NZ_JAFKCV010000113.1"/>
</dbReference>
<dbReference type="InterPro" id="IPR036942">
    <property type="entry name" value="Beta-barrel_TonB_sf"/>
</dbReference>
<evidence type="ECO:0000256" key="3">
    <source>
        <dbReference type="ARBA" id="ARBA00022452"/>
    </source>
</evidence>
<accession>A0A939ITW2</accession>
<comment type="similarity">
    <text evidence="12">Belongs to the TonB-dependent receptor family.</text>
</comment>
<keyword evidence="14" id="KW-0675">Receptor</keyword>
<dbReference type="AlphaFoldDB" id="A0A939ITW2"/>
<evidence type="ECO:0000256" key="7">
    <source>
        <dbReference type="ARBA" id="ARBA00023004"/>
    </source>
</evidence>
<dbReference type="PANTHER" id="PTHR32552">
    <property type="entry name" value="FERRICHROME IRON RECEPTOR-RELATED"/>
    <property type="match status" value="1"/>
</dbReference>
<keyword evidence="2 12" id="KW-0813">Transport</keyword>
<evidence type="ECO:0000259" key="13">
    <source>
        <dbReference type="Pfam" id="PF00593"/>
    </source>
</evidence>
<organism evidence="14 15">
    <name type="scientific">Bowmanella dokdonensis</name>
    <dbReference type="NCBI Taxonomy" id="751969"/>
    <lineage>
        <taxon>Bacteria</taxon>
        <taxon>Pseudomonadati</taxon>
        <taxon>Pseudomonadota</taxon>
        <taxon>Gammaproteobacteria</taxon>
        <taxon>Alteromonadales</taxon>
        <taxon>Alteromonadaceae</taxon>
        <taxon>Bowmanella</taxon>
    </lineage>
</organism>
<dbReference type="InterPro" id="IPR039426">
    <property type="entry name" value="TonB-dep_rcpt-like"/>
</dbReference>
<name>A0A939ITW2_9ALTE</name>
<dbReference type="Gene3D" id="2.40.170.20">
    <property type="entry name" value="TonB-dependent receptor, beta-barrel domain"/>
    <property type="match status" value="1"/>
</dbReference>
<comment type="caution">
    <text evidence="14">The sequence shown here is derived from an EMBL/GenBank/DDBJ whole genome shotgun (WGS) entry which is preliminary data.</text>
</comment>
<keyword evidence="15" id="KW-1185">Reference proteome</keyword>
<keyword evidence="5 12" id="KW-0812">Transmembrane</keyword>
<dbReference type="InterPro" id="IPR000531">
    <property type="entry name" value="Beta-barrel_TonB"/>
</dbReference>
<evidence type="ECO:0000256" key="4">
    <source>
        <dbReference type="ARBA" id="ARBA00022496"/>
    </source>
</evidence>
<evidence type="ECO:0000256" key="8">
    <source>
        <dbReference type="ARBA" id="ARBA00023065"/>
    </source>
</evidence>
<comment type="subcellular location">
    <subcellularLocation>
        <location evidence="1 12">Cell outer membrane</location>
        <topology evidence="1 12">Multi-pass membrane protein</topology>
    </subcellularLocation>
</comment>
<evidence type="ECO:0000256" key="10">
    <source>
        <dbReference type="ARBA" id="ARBA00023136"/>
    </source>
</evidence>
<keyword evidence="6" id="KW-0732">Signal</keyword>
<dbReference type="GO" id="GO:0009279">
    <property type="term" value="C:cell outer membrane"/>
    <property type="evidence" value="ECO:0007669"/>
    <property type="project" value="UniProtKB-SubCell"/>
</dbReference>
<keyword evidence="8" id="KW-0406">Ion transport</keyword>
<dbReference type="Proteomes" id="UP000664654">
    <property type="component" value="Unassembled WGS sequence"/>
</dbReference>
<keyword evidence="11 12" id="KW-0998">Cell outer membrane</keyword>
<keyword evidence="10 12" id="KW-0472">Membrane</keyword>
<evidence type="ECO:0000256" key="9">
    <source>
        <dbReference type="ARBA" id="ARBA00023077"/>
    </source>
</evidence>
<dbReference type="PROSITE" id="PS52016">
    <property type="entry name" value="TONB_DEPENDENT_REC_3"/>
    <property type="match status" value="1"/>
</dbReference>
<sequence length="140" mass="15696">QLIDSPYSKNYQLGLYVQDNMKIEDKWLISAALRRDKAITSPQSGDSDNQYATTGRLGLMYLFDNGVSPYVSYSESFSPLLGDDAYGQGFVPLQGTQWEAGLKYQPSGTEHLLTASVYEITEQNRTTSLTEQQRNDPNII</sequence>
<keyword evidence="3 12" id="KW-1134">Transmembrane beta strand</keyword>
<evidence type="ECO:0000256" key="6">
    <source>
        <dbReference type="ARBA" id="ARBA00022729"/>
    </source>
</evidence>
<keyword evidence="9" id="KW-0798">TonB box</keyword>
<gene>
    <name evidence="14" type="ORF">J0A66_21790</name>
</gene>
<feature type="non-terminal residue" evidence="14">
    <location>
        <position position="140"/>
    </location>
</feature>
<keyword evidence="7" id="KW-0408">Iron</keyword>
<keyword evidence="4" id="KW-0410">Iron transport</keyword>
<evidence type="ECO:0000313" key="14">
    <source>
        <dbReference type="EMBL" id="MBN7827866.1"/>
    </source>
</evidence>
<protein>
    <submittedName>
        <fullName evidence="14">TonB-dependent receptor</fullName>
    </submittedName>
</protein>
<dbReference type="PANTHER" id="PTHR32552:SF68">
    <property type="entry name" value="FERRICHROME OUTER MEMBRANE TRANSPORTER_PHAGE RECEPTOR"/>
    <property type="match status" value="1"/>
</dbReference>
<evidence type="ECO:0000313" key="15">
    <source>
        <dbReference type="Proteomes" id="UP000664654"/>
    </source>
</evidence>
<dbReference type="SUPFAM" id="SSF56935">
    <property type="entry name" value="Porins"/>
    <property type="match status" value="1"/>
</dbReference>
<dbReference type="GO" id="GO:0015344">
    <property type="term" value="F:siderophore uptake transmembrane transporter activity"/>
    <property type="evidence" value="ECO:0007669"/>
    <property type="project" value="TreeGrafter"/>
</dbReference>
<reference evidence="14" key="1">
    <citation type="submission" date="2021-03" db="EMBL/GenBank/DDBJ databases">
        <title>novel species isolated from a fishpond in China.</title>
        <authorList>
            <person name="Lu H."/>
            <person name="Cai Z."/>
        </authorList>
    </citation>
    <scope>NUCLEOTIDE SEQUENCE</scope>
    <source>
        <strain evidence="14">JCM 30855</strain>
    </source>
</reference>
<evidence type="ECO:0000256" key="5">
    <source>
        <dbReference type="ARBA" id="ARBA00022692"/>
    </source>
</evidence>
<proteinExistence type="inferred from homology"/>